<dbReference type="Proteomes" id="UP000694843">
    <property type="component" value="Unplaced"/>
</dbReference>
<dbReference type="RefSeq" id="XP_018010844.1">
    <property type="nucleotide sequence ID" value="XM_018155355.2"/>
</dbReference>
<feature type="signal peptide" evidence="1">
    <location>
        <begin position="1"/>
        <end position="20"/>
    </location>
</feature>
<protein>
    <submittedName>
        <fullName evidence="3">Uncharacterized protein LOC108668188</fullName>
    </submittedName>
</protein>
<keyword evidence="1" id="KW-0732">Signal</keyword>
<dbReference type="AlphaFoldDB" id="A0A8B7NB87"/>
<evidence type="ECO:0000313" key="3">
    <source>
        <dbReference type="RefSeq" id="XP_018010844.1"/>
    </source>
</evidence>
<feature type="chain" id="PRO_5034494716" evidence="1">
    <location>
        <begin position="21"/>
        <end position="190"/>
    </location>
</feature>
<accession>A0A8B7NB87</accession>
<proteinExistence type="predicted"/>
<keyword evidence="2" id="KW-1185">Reference proteome</keyword>
<dbReference type="KEGG" id="hazt:108668188"/>
<dbReference type="GeneID" id="108668188"/>
<name>A0A8B7NB87_HYAAZ</name>
<gene>
    <name evidence="3" type="primary">LOC108668188</name>
</gene>
<reference evidence="3" key="1">
    <citation type="submission" date="2025-08" db="UniProtKB">
        <authorList>
            <consortium name="RefSeq"/>
        </authorList>
    </citation>
    <scope>IDENTIFICATION</scope>
    <source>
        <tissue evidence="3">Whole organism</tissue>
    </source>
</reference>
<dbReference type="OrthoDB" id="6362450at2759"/>
<evidence type="ECO:0000256" key="1">
    <source>
        <dbReference type="SAM" id="SignalP"/>
    </source>
</evidence>
<sequence length="190" mass="21186">MRLFMVIVATTSLCMSPTDATSSEAVMPPVPAGVEDGRGVLGFLNYWRSCLRESRELGAQSRAQEPEEIYLVITPSTHLLSNLAPQGSHKHPLYMNTVESKALKRDLVLDSLSTHRLSPQLLKPNSQQIIENLNKRRIVLKTDDQGVLTVNGVSVEGVDRLFNGISIVVLKDFLFDHRTRIQQIKATTHN</sequence>
<evidence type="ECO:0000313" key="2">
    <source>
        <dbReference type="Proteomes" id="UP000694843"/>
    </source>
</evidence>
<organism evidence="2 3">
    <name type="scientific">Hyalella azteca</name>
    <name type="common">Amphipod</name>
    <dbReference type="NCBI Taxonomy" id="294128"/>
    <lineage>
        <taxon>Eukaryota</taxon>
        <taxon>Metazoa</taxon>
        <taxon>Ecdysozoa</taxon>
        <taxon>Arthropoda</taxon>
        <taxon>Crustacea</taxon>
        <taxon>Multicrustacea</taxon>
        <taxon>Malacostraca</taxon>
        <taxon>Eumalacostraca</taxon>
        <taxon>Peracarida</taxon>
        <taxon>Amphipoda</taxon>
        <taxon>Senticaudata</taxon>
        <taxon>Talitrida</taxon>
        <taxon>Talitroidea</taxon>
        <taxon>Hyalellidae</taxon>
        <taxon>Hyalella</taxon>
    </lineage>
</organism>